<protein>
    <submittedName>
        <fullName evidence="1">Recombination-associated protein RdgC</fullName>
    </submittedName>
</protein>
<dbReference type="Proteomes" id="UP001291309">
    <property type="component" value="Unassembled WGS sequence"/>
</dbReference>
<keyword evidence="2" id="KW-1185">Reference proteome</keyword>
<organism evidence="1 2">
    <name type="scientific">Hyalangium rubrum</name>
    <dbReference type="NCBI Taxonomy" id="3103134"/>
    <lineage>
        <taxon>Bacteria</taxon>
        <taxon>Pseudomonadati</taxon>
        <taxon>Myxococcota</taxon>
        <taxon>Myxococcia</taxon>
        <taxon>Myxococcales</taxon>
        <taxon>Cystobacterineae</taxon>
        <taxon>Archangiaceae</taxon>
        <taxon>Hyalangium</taxon>
    </lineage>
</organism>
<comment type="caution">
    <text evidence="1">The sequence shown here is derived from an EMBL/GenBank/DDBJ whole genome shotgun (WGS) entry which is preliminary data.</text>
</comment>
<evidence type="ECO:0000313" key="1">
    <source>
        <dbReference type="EMBL" id="MDY7227503.1"/>
    </source>
</evidence>
<gene>
    <name evidence="1" type="primary">rdgC</name>
    <name evidence="1" type="ORF">SYV04_13910</name>
</gene>
<accession>A0ABU5H3W8</accession>
<dbReference type="Pfam" id="PF04381">
    <property type="entry name" value="RdgC"/>
    <property type="match status" value="1"/>
</dbReference>
<evidence type="ECO:0000313" key="2">
    <source>
        <dbReference type="Proteomes" id="UP001291309"/>
    </source>
</evidence>
<reference evidence="1 2" key="1">
    <citation type="submission" date="2023-12" db="EMBL/GenBank/DDBJ databases">
        <title>the genome sequence of Hyalangium sp. s54d21.</title>
        <authorList>
            <person name="Zhang X."/>
        </authorList>
    </citation>
    <scope>NUCLEOTIDE SEQUENCE [LARGE SCALE GENOMIC DNA]</scope>
    <source>
        <strain evidence="2">s54d21</strain>
    </source>
</reference>
<dbReference type="RefSeq" id="WP_321546224.1">
    <property type="nucleotide sequence ID" value="NZ_JAXIVS010000004.1"/>
</dbReference>
<proteinExistence type="predicted"/>
<sequence>MPVLRGAVTFSRFLVEPAEEAPADLKRWLTKALKARAFVPIDRRSEEERAVGFVELENHDSTEFPTSSLHYGEYALFGYRIDQIKIPAPVLRAEVDKWAANFAKEKGRPPSRAEKAENKASLRQVLRNRAVPSTKVHDLSWNLKSQQLQIWAASRTAVEEVLNAVETGFKVKLQPLVPAAIAARTGIDESTLGPTAELIGVDLPAEVSHGEA</sequence>
<name>A0ABU5H3W8_9BACT</name>
<dbReference type="InterPro" id="IPR007476">
    <property type="entry name" value="RdgC"/>
</dbReference>
<dbReference type="EMBL" id="JAXIVS010000004">
    <property type="protein sequence ID" value="MDY7227503.1"/>
    <property type="molecule type" value="Genomic_DNA"/>
</dbReference>